<organism evidence="2 3">
    <name type="scientific">Saguinus oedipus</name>
    <name type="common">Cotton-top tamarin</name>
    <name type="synonym">Oedipomidas oedipus</name>
    <dbReference type="NCBI Taxonomy" id="9490"/>
    <lineage>
        <taxon>Eukaryota</taxon>
        <taxon>Metazoa</taxon>
        <taxon>Chordata</taxon>
        <taxon>Craniata</taxon>
        <taxon>Vertebrata</taxon>
        <taxon>Euteleostomi</taxon>
        <taxon>Mammalia</taxon>
        <taxon>Eutheria</taxon>
        <taxon>Euarchontoglires</taxon>
        <taxon>Primates</taxon>
        <taxon>Haplorrhini</taxon>
        <taxon>Platyrrhini</taxon>
        <taxon>Cebidae</taxon>
        <taxon>Callitrichinae</taxon>
        <taxon>Saguinus</taxon>
    </lineage>
</organism>
<sequence>MSELLSAVADTEGREKVRPKTRKIAETSNVITESLPSAESEPIEIEVEIADGTIEVEDEGIKTLEEVDSAKHR</sequence>
<gene>
    <name evidence="2" type="ORF">P7K49_008719</name>
</gene>
<dbReference type="EMBL" id="JASSZA010000004">
    <property type="protein sequence ID" value="KAK2114453.1"/>
    <property type="molecule type" value="Genomic_DNA"/>
</dbReference>
<accession>A0ABQ9VYI0</accession>
<evidence type="ECO:0000313" key="2">
    <source>
        <dbReference type="EMBL" id="KAK2114453.1"/>
    </source>
</evidence>
<dbReference type="Proteomes" id="UP001266305">
    <property type="component" value="Unassembled WGS sequence"/>
</dbReference>
<reference evidence="2 3" key="1">
    <citation type="submission" date="2023-05" db="EMBL/GenBank/DDBJ databases">
        <title>B98-5 Cell Line De Novo Hybrid Assembly: An Optical Mapping Approach.</title>
        <authorList>
            <person name="Kananen K."/>
            <person name="Auerbach J.A."/>
            <person name="Kautto E."/>
            <person name="Blachly J.S."/>
        </authorList>
    </citation>
    <scope>NUCLEOTIDE SEQUENCE [LARGE SCALE GENOMIC DNA]</scope>
    <source>
        <strain evidence="2">B95-8</strain>
        <tissue evidence="2">Cell line</tissue>
    </source>
</reference>
<comment type="caution">
    <text evidence="2">The sequence shown here is derived from an EMBL/GenBank/DDBJ whole genome shotgun (WGS) entry which is preliminary data.</text>
</comment>
<protein>
    <submittedName>
        <fullName evidence="2">Uncharacterized protein</fullName>
    </submittedName>
</protein>
<proteinExistence type="predicted"/>
<name>A0ABQ9VYI0_SAGOE</name>
<evidence type="ECO:0000313" key="3">
    <source>
        <dbReference type="Proteomes" id="UP001266305"/>
    </source>
</evidence>
<keyword evidence="3" id="KW-1185">Reference proteome</keyword>
<evidence type="ECO:0000256" key="1">
    <source>
        <dbReference type="SAM" id="MobiDB-lite"/>
    </source>
</evidence>
<feature type="region of interest" description="Disordered" evidence="1">
    <location>
        <begin position="1"/>
        <end position="21"/>
    </location>
</feature>